<evidence type="ECO:0000313" key="2">
    <source>
        <dbReference type="EMBL" id="KAG7356292.1"/>
    </source>
</evidence>
<accession>A0A9K3PQR6</accession>
<gene>
    <name evidence="2" type="ORF">IV203_000978</name>
</gene>
<keyword evidence="3" id="KW-1185">Reference proteome</keyword>
<feature type="region of interest" description="Disordered" evidence="1">
    <location>
        <begin position="410"/>
        <end position="432"/>
    </location>
</feature>
<proteinExistence type="predicted"/>
<feature type="compositionally biased region" description="Low complexity" evidence="1">
    <location>
        <begin position="108"/>
        <end position="122"/>
    </location>
</feature>
<reference evidence="2" key="2">
    <citation type="submission" date="2021-04" db="EMBL/GenBank/DDBJ databases">
        <authorList>
            <person name="Podell S."/>
        </authorList>
    </citation>
    <scope>NUCLEOTIDE SEQUENCE</scope>
    <source>
        <strain evidence="2">Hildebrandi</strain>
    </source>
</reference>
<reference evidence="2" key="1">
    <citation type="journal article" date="2021" name="Sci. Rep.">
        <title>Diploid genomic architecture of Nitzschia inconspicua, an elite biomass production diatom.</title>
        <authorList>
            <person name="Oliver A."/>
            <person name="Podell S."/>
            <person name="Pinowska A."/>
            <person name="Traller J.C."/>
            <person name="Smith S.R."/>
            <person name="McClure R."/>
            <person name="Beliaev A."/>
            <person name="Bohutskyi P."/>
            <person name="Hill E.A."/>
            <person name="Rabines A."/>
            <person name="Zheng H."/>
            <person name="Allen L.Z."/>
            <person name="Kuo A."/>
            <person name="Grigoriev I.V."/>
            <person name="Allen A.E."/>
            <person name="Hazlebeck D."/>
            <person name="Allen E.E."/>
        </authorList>
    </citation>
    <scope>NUCLEOTIDE SEQUENCE</scope>
    <source>
        <strain evidence="2">Hildebrandi</strain>
    </source>
</reference>
<dbReference type="AlphaFoldDB" id="A0A9K3PQR6"/>
<dbReference type="Proteomes" id="UP000693970">
    <property type="component" value="Unassembled WGS sequence"/>
</dbReference>
<feature type="compositionally biased region" description="Low complexity" evidence="1">
    <location>
        <begin position="136"/>
        <end position="151"/>
    </location>
</feature>
<protein>
    <submittedName>
        <fullName evidence="2">Uncharacterized protein</fullName>
    </submittedName>
</protein>
<organism evidence="2 3">
    <name type="scientific">Nitzschia inconspicua</name>
    <dbReference type="NCBI Taxonomy" id="303405"/>
    <lineage>
        <taxon>Eukaryota</taxon>
        <taxon>Sar</taxon>
        <taxon>Stramenopiles</taxon>
        <taxon>Ochrophyta</taxon>
        <taxon>Bacillariophyta</taxon>
        <taxon>Bacillariophyceae</taxon>
        <taxon>Bacillariophycidae</taxon>
        <taxon>Bacillariales</taxon>
        <taxon>Bacillariaceae</taxon>
        <taxon>Nitzschia</taxon>
    </lineage>
</organism>
<evidence type="ECO:0000256" key="1">
    <source>
        <dbReference type="SAM" id="MobiDB-lite"/>
    </source>
</evidence>
<evidence type="ECO:0000313" key="3">
    <source>
        <dbReference type="Proteomes" id="UP000693970"/>
    </source>
</evidence>
<comment type="caution">
    <text evidence="2">The sequence shown here is derived from an EMBL/GenBank/DDBJ whole genome shotgun (WGS) entry which is preliminary data.</text>
</comment>
<feature type="compositionally biased region" description="Polar residues" evidence="1">
    <location>
        <begin position="410"/>
        <end position="430"/>
    </location>
</feature>
<feature type="region of interest" description="Disordered" evidence="1">
    <location>
        <begin position="1"/>
        <end position="23"/>
    </location>
</feature>
<feature type="region of interest" description="Disordered" evidence="1">
    <location>
        <begin position="252"/>
        <end position="276"/>
    </location>
</feature>
<sequence length="591" mass="64091">MNLSPSDSPTHHGEEIEEDEMPPFALTDLQPSLSLTNLFSTNTTGNRTVDTDVRIWQSSHKSKVEPTSFNDIDSSTCFSKPKAFEATFSDSQNSTNTPPPGLVESMMTDGSSSIQSGSDTGSAELRLKSPQHHHQPQQQQQQQQQKSSPSSAHRMAASSTFLMSSLHTVHSDAATSTLLSPNQLLLQSNHPSIHQFNARSSSASDTTPRQSNTLLQQSDSTSASVASVGFSQLLQAADNNDMQLRLSTTATKSRMASVPEDEEKVQGHFDQTKTTTTSCSQVSGALIVDPTPESPSIALRSNIHRWMLPSLSTWGGGQPENRALQTPLLAASSTPVTRLLSNNASGNHANTPLERARDTVKAVVEDDQSFQVSIQLQDNVSVDNVMWILANPELLRLWCDPIETLIVTSSSTEGRSCNEPTPPTTSNDSVPNDRAREYEGEWIEATTTALGSPPSSVGFLFSAGQTVLETLGFATYGRITMFVERRRGHVGLTIGPFHGGIHASHTITVSTDINGRVNVLDRVRLTRNEEEMSLSGFFGCFDSCLSRCVLPSTVGYLNQVMTSMARLRLLLENSDIASGATSIMVVNAPRW</sequence>
<dbReference type="EMBL" id="JAGRRH010000015">
    <property type="protein sequence ID" value="KAG7356292.1"/>
    <property type="molecule type" value="Genomic_DNA"/>
</dbReference>
<dbReference type="OrthoDB" id="48583at2759"/>
<feature type="region of interest" description="Disordered" evidence="1">
    <location>
        <begin position="196"/>
        <end position="220"/>
    </location>
</feature>
<feature type="region of interest" description="Disordered" evidence="1">
    <location>
        <begin position="88"/>
        <end position="155"/>
    </location>
</feature>
<name>A0A9K3PQR6_9STRA</name>